<dbReference type="PANTHER" id="PTHR45710">
    <property type="entry name" value="C-TYPE LECTIN DOMAIN-CONTAINING PROTEIN 180"/>
    <property type="match status" value="1"/>
</dbReference>
<protein>
    <recommendedName>
        <fullName evidence="4">C-type lectin domain-containing protein</fullName>
    </recommendedName>
</protein>
<dbReference type="InterPro" id="IPR016187">
    <property type="entry name" value="CTDL_fold"/>
</dbReference>
<comment type="subcellular location">
    <subcellularLocation>
        <location evidence="1">Cell membrane</location>
        <topology evidence="1">Single-pass type II membrane protein</topology>
    </subcellularLocation>
</comment>
<dbReference type="PROSITE" id="PS50041">
    <property type="entry name" value="C_TYPE_LECTIN_2"/>
    <property type="match status" value="1"/>
</dbReference>
<dbReference type="PANTHER" id="PTHR45710:SF26">
    <property type="entry name" value="RH26557P"/>
    <property type="match status" value="1"/>
</dbReference>
<sequence length="420" mass="47918">MGLVLMHKKGRRCRCCRRPPRCQGRGGGMGSLQKDTTALLFLTHVQLLVKTALDMQYGLNALRQLWGPEPRSMTACLQSCMPRCLWQEEYHYVHSWMKDQQKYLDFLFRHLGTLLVEDGRAQGRLQGLQKYLSSIRPSTDIPDSEWKNYYTKAGRLSAHVEEVLKDKGTLSLASRAAVQNEVRTLTEQLEAKSPKLIEDIQLARSFRTCHSEAAATPASAHSKCLPECRYCCCHVALRPFRYAAACFLILVVLVVTAGVHFTEPNPAARYYEGVQDAKAALLPFVNPNILEANKTCPEKWISFRKHCFFFFSDFLNWESSLANCKYLNASLAIFHDTEALDMVKTLAGPRRYWIGLHFRGERWKWVDGKDGNSVFPTFKKDNKKVSKACAAVNVYNITYLDCKSQHPWICTKSFPKTIVK</sequence>
<dbReference type="EMBL" id="JANPWB010000011">
    <property type="protein sequence ID" value="KAJ1122033.1"/>
    <property type="molecule type" value="Genomic_DNA"/>
</dbReference>
<dbReference type="InterPro" id="IPR050828">
    <property type="entry name" value="C-type_lectin/matrix_domain"/>
</dbReference>
<dbReference type="CDD" id="cd03593">
    <property type="entry name" value="CLECT_NK_receptors_like"/>
    <property type="match status" value="1"/>
</dbReference>
<dbReference type="InterPro" id="IPR033992">
    <property type="entry name" value="NKR-like_CTLD"/>
</dbReference>
<organism evidence="5 6">
    <name type="scientific">Pleurodeles waltl</name>
    <name type="common">Iberian ribbed newt</name>
    <dbReference type="NCBI Taxonomy" id="8319"/>
    <lineage>
        <taxon>Eukaryota</taxon>
        <taxon>Metazoa</taxon>
        <taxon>Chordata</taxon>
        <taxon>Craniata</taxon>
        <taxon>Vertebrata</taxon>
        <taxon>Euteleostomi</taxon>
        <taxon>Amphibia</taxon>
        <taxon>Batrachia</taxon>
        <taxon>Caudata</taxon>
        <taxon>Salamandroidea</taxon>
        <taxon>Salamandridae</taxon>
        <taxon>Pleurodelinae</taxon>
        <taxon>Pleurodeles</taxon>
    </lineage>
</organism>
<comment type="caution">
    <text evidence="5">The sequence shown here is derived from an EMBL/GenBank/DDBJ whole genome shotgun (WGS) entry which is preliminary data.</text>
</comment>
<feature type="transmembrane region" description="Helical" evidence="3">
    <location>
        <begin position="240"/>
        <end position="261"/>
    </location>
</feature>
<keyword evidence="3" id="KW-1133">Transmembrane helix</keyword>
<reference evidence="5" key="1">
    <citation type="journal article" date="2022" name="bioRxiv">
        <title>Sequencing and chromosome-scale assembly of the giantPleurodeles waltlgenome.</title>
        <authorList>
            <person name="Brown T."/>
            <person name="Elewa A."/>
            <person name="Iarovenko S."/>
            <person name="Subramanian E."/>
            <person name="Araus A.J."/>
            <person name="Petzold A."/>
            <person name="Susuki M."/>
            <person name="Suzuki K.-i.T."/>
            <person name="Hayashi T."/>
            <person name="Toyoda A."/>
            <person name="Oliveira C."/>
            <person name="Osipova E."/>
            <person name="Leigh N.D."/>
            <person name="Simon A."/>
            <person name="Yun M.H."/>
        </authorList>
    </citation>
    <scope>NUCLEOTIDE SEQUENCE</scope>
    <source>
        <strain evidence="5">20211129_DDA</strain>
        <tissue evidence="5">Liver</tissue>
    </source>
</reference>
<dbReference type="GO" id="GO:0030246">
    <property type="term" value="F:carbohydrate binding"/>
    <property type="evidence" value="ECO:0007669"/>
    <property type="project" value="UniProtKB-KW"/>
</dbReference>
<feature type="domain" description="C-type lectin" evidence="4">
    <location>
        <begin position="303"/>
        <end position="411"/>
    </location>
</feature>
<evidence type="ECO:0000256" key="2">
    <source>
        <dbReference type="ARBA" id="ARBA00022734"/>
    </source>
</evidence>
<dbReference type="InterPro" id="IPR001304">
    <property type="entry name" value="C-type_lectin-like"/>
</dbReference>
<name>A0AAV7P157_PLEWA</name>
<evidence type="ECO:0000313" key="6">
    <source>
        <dbReference type="Proteomes" id="UP001066276"/>
    </source>
</evidence>
<dbReference type="AlphaFoldDB" id="A0AAV7P157"/>
<dbReference type="Proteomes" id="UP001066276">
    <property type="component" value="Chromosome 7"/>
</dbReference>
<keyword evidence="2" id="KW-0430">Lectin</keyword>
<proteinExistence type="predicted"/>
<evidence type="ECO:0000313" key="5">
    <source>
        <dbReference type="EMBL" id="KAJ1122033.1"/>
    </source>
</evidence>
<dbReference type="SMART" id="SM00034">
    <property type="entry name" value="CLECT"/>
    <property type="match status" value="1"/>
</dbReference>
<keyword evidence="3" id="KW-0472">Membrane</keyword>
<dbReference type="InterPro" id="IPR016186">
    <property type="entry name" value="C-type_lectin-like/link_sf"/>
</dbReference>
<evidence type="ECO:0000256" key="1">
    <source>
        <dbReference type="ARBA" id="ARBA00004401"/>
    </source>
</evidence>
<gene>
    <name evidence="5" type="ORF">NDU88_000539</name>
</gene>
<keyword evidence="6" id="KW-1185">Reference proteome</keyword>
<evidence type="ECO:0000256" key="3">
    <source>
        <dbReference type="SAM" id="Phobius"/>
    </source>
</evidence>
<accession>A0AAV7P157</accession>
<dbReference type="GO" id="GO:0005886">
    <property type="term" value="C:plasma membrane"/>
    <property type="evidence" value="ECO:0007669"/>
    <property type="project" value="UniProtKB-SubCell"/>
</dbReference>
<dbReference type="Pfam" id="PF00059">
    <property type="entry name" value="Lectin_C"/>
    <property type="match status" value="1"/>
</dbReference>
<dbReference type="SUPFAM" id="SSF56436">
    <property type="entry name" value="C-type lectin-like"/>
    <property type="match status" value="1"/>
</dbReference>
<dbReference type="Gene3D" id="3.10.100.10">
    <property type="entry name" value="Mannose-Binding Protein A, subunit A"/>
    <property type="match status" value="1"/>
</dbReference>
<keyword evidence="3" id="KW-0812">Transmembrane</keyword>
<evidence type="ECO:0000259" key="4">
    <source>
        <dbReference type="PROSITE" id="PS50041"/>
    </source>
</evidence>